<protein>
    <recommendedName>
        <fullName evidence="3">superoxide dismutase</fullName>
        <ecNumber evidence="3">1.15.1.1</ecNumber>
    </recommendedName>
</protein>
<sequence length="416" mass="47881">MQAVRRVSVKNVRLMSTKAVLPDLNYDYNELEPIVSAKIMELHHGKHHATYVNNYNSLTEQYAEAQAKNDVQKMIALQQEDLKMSCGFSPEMAAMLAQMSKEKEKSANNASAEYLSQQDQVKKAQQRYESVQAKQATDSGYDWTRPYEKWEAWEDPDELAEKEQQAREKAEHAAMQQACNHDHSAERKLMEMSTAEKMLQCDHFRLIGNQFFTHAQYQRAAYHYHRALIYFEYMFSDTDEEQQKMDDLKKKILVNFALCRLKTRHLDQAIHNATLALKLDNSNIKAMYIKAVAYRMQDQFDLAQKELDQAIQLAPQDASLTQELRVLTIKKAAYRVKSKQLSAAMFQQSSLPISAPSSISMRDIDLQRALDVNLRSLTTPTESIESWHPSKRGIKAMEDLVMQLSGNDQDDALLLI</sequence>
<keyword evidence="5" id="KW-0560">Oxidoreductase</keyword>
<dbReference type="EC" id="1.15.1.1" evidence="3"/>
<dbReference type="InterPro" id="IPR050754">
    <property type="entry name" value="FKBP4/5/8-like"/>
</dbReference>
<evidence type="ECO:0000313" key="11">
    <source>
        <dbReference type="Proteomes" id="UP000243217"/>
    </source>
</evidence>
<keyword evidence="8" id="KW-0175">Coiled coil</keyword>
<comment type="similarity">
    <text evidence="2">Belongs to the iron/manganese superoxide dismutase family.</text>
</comment>
<feature type="coiled-coil region" evidence="8">
    <location>
        <begin position="107"/>
        <end position="134"/>
    </location>
</feature>
<dbReference type="Gene3D" id="1.10.287.990">
    <property type="entry name" value="Fe,Mn superoxide dismutase (SOD) domain"/>
    <property type="match status" value="1"/>
</dbReference>
<evidence type="ECO:0000256" key="8">
    <source>
        <dbReference type="SAM" id="Coils"/>
    </source>
</evidence>
<evidence type="ECO:0000313" key="10">
    <source>
        <dbReference type="EMBL" id="OQS06132.1"/>
    </source>
</evidence>
<dbReference type="GO" id="GO:0046872">
    <property type="term" value="F:metal ion binding"/>
    <property type="evidence" value="ECO:0007669"/>
    <property type="project" value="UniProtKB-KW"/>
</dbReference>
<dbReference type="PROSITE" id="PS50005">
    <property type="entry name" value="TPR"/>
    <property type="match status" value="1"/>
</dbReference>
<feature type="domain" description="Manganese/iron superoxide dismutase N-terminal" evidence="9">
    <location>
        <begin position="21"/>
        <end position="79"/>
    </location>
</feature>
<dbReference type="InterPro" id="IPR019734">
    <property type="entry name" value="TPR_rpt"/>
</dbReference>
<dbReference type="SMART" id="SM00028">
    <property type="entry name" value="TPR"/>
    <property type="match status" value="3"/>
</dbReference>
<name>A0A1W0A771_9STRA</name>
<gene>
    <name evidence="10" type="ORF">THRCLA_01815</name>
</gene>
<dbReference type="SUPFAM" id="SSF46609">
    <property type="entry name" value="Fe,Mn superoxide dismutase (SOD), N-terminal domain"/>
    <property type="match status" value="1"/>
</dbReference>
<dbReference type="SUPFAM" id="SSF48452">
    <property type="entry name" value="TPR-like"/>
    <property type="match status" value="1"/>
</dbReference>
<evidence type="ECO:0000256" key="6">
    <source>
        <dbReference type="ARBA" id="ARBA00023004"/>
    </source>
</evidence>
<accession>A0A1W0A771</accession>
<proteinExistence type="inferred from homology"/>
<dbReference type="InterPro" id="IPR011990">
    <property type="entry name" value="TPR-like_helical_dom_sf"/>
</dbReference>
<dbReference type="PANTHER" id="PTHR46512">
    <property type="entry name" value="PEPTIDYLPROLYL ISOMERASE"/>
    <property type="match status" value="1"/>
</dbReference>
<dbReference type="STRING" id="74557.A0A1W0A771"/>
<evidence type="ECO:0000256" key="4">
    <source>
        <dbReference type="ARBA" id="ARBA00022723"/>
    </source>
</evidence>
<evidence type="ECO:0000256" key="1">
    <source>
        <dbReference type="ARBA" id="ARBA00001962"/>
    </source>
</evidence>
<dbReference type="PRINTS" id="PR01703">
    <property type="entry name" value="MNSODISMTASE"/>
</dbReference>
<dbReference type="InterPro" id="IPR036324">
    <property type="entry name" value="Mn/Fe_SOD_N_sf"/>
</dbReference>
<reference evidence="10 11" key="1">
    <citation type="journal article" date="2014" name="Genome Biol. Evol.">
        <title>The secreted proteins of Achlya hypogyna and Thraustotheca clavata identify the ancestral oomycete secretome and reveal gene acquisitions by horizontal gene transfer.</title>
        <authorList>
            <person name="Misner I."/>
            <person name="Blouin N."/>
            <person name="Leonard G."/>
            <person name="Richards T.A."/>
            <person name="Lane C.E."/>
        </authorList>
    </citation>
    <scope>NUCLEOTIDE SEQUENCE [LARGE SCALE GENOMIC DNA]</scope>
    <source>
        <strain evidence="10 11">ATCC 34112</strain>
    </source>
</reference>
<dbReference type="AlphaFoldDB" id="A0A1W0A771"/>
<evidence type="ECO:0000256" key="5">
    <source>
        <dbReference type="ARBA" id="ARBA00023002"/>
    </source>
</evidence>
<keyword evidence="4" id="KW-0479">Metal-binding</keyword>
<keyword evidence="11" id="KW-1185">Reference proteome</keyword>
<keyword evidence="6" id="KW-0408">Iron</keyword>
<feature type="repeat" description="TPR" evidence="7">
    <location>
        <begin position="284"/>
        <end position="317"/>
    </location>
</feature>
<dbReference type="Pfam" id="PF00081">
    <property type="entry name" value="Sod_Fe_N"/>
    <property type="match status" value="1"/>
</dbReference>
<dbReference type="InterPro" id="IPR001189">
    <property type="entry name" value="Mn/Fe_SOD"/>
</dbReference>
<dbReference type="EMBL" id="JNBS01000372">
    <property type="protein sequence ID" value="OQS06132.1"/>
    <property type="molecule type" value="Genomic_DNA"/>
</dbReference>
<comment type="cofactor">
    <cofactor evidence="1">
        <name>Fe cation</name>
        <dbReference type="ChEBI" id="CHEBI:24875"/>
    </cofactor>
</comment>
<comment type="caution">
    <text evidence="10">The sequence shown here is derived from an EMBL/GenBank/DDBJ whole genome shotgun (WGS) entry which is preliminary data.</text>
</comment>
<dbReference type="Proteomes" id="UP000243217">
    <property type="component" value="Unassembled WGS sequence"/>
</dbReference>
<dbReference type="GO" id="GO:0004784">
    <property type="term" value="F:superoxide dismutase activity"/>
    <property type="evidence" value="ECO:0007669"/>
    <property type="project" value="UniProtKB-EC"/>
</dbReference>
<evidence type="ECO:0000256" key="7">
    <source>
        <dbReference type="PROSITE-ProRule" id="PRU00339"/>
    </source>
</evidence>
<dbReference type="Gene3D" id="1.25.40.10">
    <property type="entry name" value="Tetratricopeptide repeat domain"/>
    <property type="match status" value="1"/>
</dbReference>
<evidence type="ECO:0000256" key="3">
    <source>
        <dbReference type="ARBA" id="ARBA00012682"/>
    </source>
</evidence>
<keyword evidence="7" id="KW-0802">TPR repeat</keyword>
<evidence type="ECO:0000259" key="9">
    <source>
        <dbReference type="Pfam" id="PF00081"/>
    </source>
</evidence>
<evidence type="ECO:0000256" key="2">
    <source>
        <dbReference type="ARBA" id="ARBA00008714"/>
    </source>
</evidence>
<organism evidence="10 11">
    <name type="scientific">Thraustotheca clavata</name>
    <dbReference type="NCBI Taxonomy" id="74557"/>
    <lineage>
        <taxon>Eukaryota</taxon>
        <taxon>Sar</taxon>
        <taxon>Stramenopiles</taxon>
        <taxon>Oomycota</taxon>
        <taxon>Saprolegniomycetes</taxon>
        <taxon>Saprolegniales</taxon>
        <taxon>Achlyaceae</taxon>
        <taxon>Thraustotheca</taxon>
    </lineage>
</organism>
<dbReference type="InterPro" id="IPR019831">
    <property type="entry name" value="Mn/Fe_SOD_N"/>
</dbReference>
<dbReference type="OrthoDB" id="2423701at2759"/>